<dbReference type="EMBL" id="QKTW01000028">
    <property type="protein sequence ID" value="PZF70958.1"/>
    <property type="molecule type" value="Genomic_DNA"/>
</dbReference>
<dbReference type="Proteomes" id="UP000248745">
    <property type="component" value="Unassembled WGS sequence"/>
</dbReference>
<evidence type="ECO:0000256" key="7">
    <source>
        <dbReference type="SAM" id="Phobius"/>
    </source>
</evidence>
<name>A0A2W2ATC6_9BACT</name>
<dbReference type="AlphaFoldDB" id="A0A2W2ATC6"/>
<accession>A0A2W2ATC6</accession>
<proteinExistence type="inferred from homology"/>
<protein>
    <submittedName>
        <fullName evidence="8">Diacylglyceryl transferase</fullName>
    </submittedName>
</protein>
<dbReference type="GO" id="GO:0008961">
    <property type="term" value="F:phosphatidylglycerol-prolipoprotein diacylglyceryl transferase activity"/>
    <property type="evidence" value="ECO:0007669"/>
    <property type="project" value="InterPro"/>
</dbReference>
<feature type="transmembrane region" description="Helical" evidence="7">
    <location>
        <begin position="105"/>
        <end position="126"/>
    </location>
</feature>
<keyword evidence="5 7" id="KW-1133">Transmembrane helix</keyword>
<dbReference type="InterPro" id="IPR001640">
    <property type="entry name" value="Lgt"/>
</dbReference>
<keyword evidence="6 7" id="KW-0472">Membrane</keyword>
<keyword evidence="3 8" id="KW-0808">Transferase</keyword>
<dbReference type="GO" id="GO:0005886">
    <property type="term" value="C:plasma membrane"/>
    <property type="evidence" value="ECO:0007669"/>
    <property type="project" value="InterPro"/>
</dbReference>
<feature type="transmembrane region" description="Helical" evidence="7">
    <location>
        <begin position="152"/>
        <end position="173"/>
    </location>
</feature>
<keyword evidence="2" id="KW-1003">Cell membrane</keyword>
<evidence type="ECO:0000313" key="8">
    <source>
        <dbReference type="EMBL" id="PZF70958.1"/>
    </source>
</evidence>
<dbReference type="RefSeq" id="WP_111000974.1">
    <property type="nucleotide sequence ID" value="NZ_QKTW01000028.1"/>
</dbReference>
<feature type="transmembrane region" description="Helical" evidence="7">
    <location>
        <begin position="217"/>
        <end position="235"/>
    </location>
</feature>
<dbReference type="OrthoDB" id="871140at2"/>
<evidence type="ECO:0000256" key="2">
    <source>
        <dbReference type="ARBA" id="ARBA00022475"/>
    </source>
</evidence>
<dbReference type="PANTHER" id="PTHR30589:SF0">
    <property type="entry name" value="PHOSPHATIDYLGLYCEROL--PROLIPOPROTEIN DIACYLGLYCERYL TRANSFERASE"/>
    <property type="match status" value="1"/>
</dbReference>
<dbReference type="GO" id="GO:0042158">
    <property type="term" value="P:lipoprotein biosynthetic process"/>
    <property type="evidence" value="ECO:0007669"/>
    <property type="project" value="InterPro"/>
</dbReference>
<evidence type="ECO:0000313" key="9">
    <source>
        <dbReference type="Proteomes" id="UP000248745"/>
    </source>
</evidence>
<feature type="transmembrane region" description="Helical" evidence="7">
    <location>
        <begin position="74"/>
        <end position="93"/>
    </location>
</feature>
<feature type="transmembrane region" description="Helical" evidence="7">
    <location>
        <begin position="20"/>
        <end position="43"/>
    </location>
</feature>
<comment type="similarity">
    <text evidence="1">Belongs to the Lgt family.</text>
</comment>
<feature type="transmembrane region" description="Helical" evidence="7">
    <location>
        <begin position="342"/>
        <end position="359"/>
    </location>
</feature>
<keyword evidence="4 7" id="KW-0812">Transmembrane</keyword>
<comment type="caution">
    <text evidence="8">The sequence shown here is derived from an EMBL/GenBank/DDBJ whole genome shotgun (WGS) entry which is preliminary data.</text>
</comment>
<dbReference type="Pfam" id="PF01790">
    <property type="entry name" value="LGT"/>
    <property type="match status" value="1"/>
</dbReference>
<feature type="transmembrane region" description="Helical" evidence="7">
    <location>
        <begin position="193"/>
        <end position="210"/>
    </location>
</feature>
<reference evidence="8 9" key="1">
    <citation type="submission" date="2018-06" db="EMBL/GenBank/DDBJ databases">
        <title>Mucibacter soli gen. nov., sp. nov., a new member of the family Chitinophagaceae producing mucin.</title>
        <authorList>
            <person name="Kim M.-K."/>
            <person name="Park S."/>
            <person name="Kim T.-S."/>
            <person name="Joung Y."/>
            <person name="Han J.-H."/>
            <person name="Kim S.B."/>
        </authorList>
    </citation>
    <scope>NUCLEOTIDE SEQUENCE [LARGE SCALE GENOMIC DNA]</scope>
    <source>
        <strain evidence="8 9">R1-15</strain>
    </source>
</reference>
<evidence type="ECO:0000256" key="1">
    <source>
        <dbReference type="ARBA" id="ARBA00007150"/>
    </source>
</evidence>
<dbReference type="PANTHER" id="PTHR30589">
    <property type="entry name" value="PROLIPOPROTEIN DIACYLGLYCERYL TRANSFERASE"/>
    <property type="match status" value="1"/>
</dbReference>
<organism evidence="8 9">
    <name type="scientific">Taibaiella soli</name>
    <dbReference type="NCBI Taxonomy" id="1649169"/>
    <lineage>
        <taxon>Bacteria</taxon>
        <taxon>Pseudomonadati</taxon>
        <taxon>Bacteroidota</taxon>
        <taxon>Chitinophagia</taxon>
        <taxon>Chitinophagales</taxon>
        <taxon>Chitinophagaceae</taxon>
        <taxon>Taibaiella</taxon>
    </lineage>
</organism>
<evidence type="ECO:0000256" key="5">
    <source>
        <dbReference type="ARBA" id="ARBA00022989"/>
    </source>
</evidence>
<feature type="transmembrane region" description="Helical" evidence="7">
    <location>
        <begin position="403"/>
        <end position="421"/>
    </location>
</feature>
<sequence>MYPDFHELARYLFGIENPWPWLSILKTFGFLVALSFLGAAYTLTLELKRKEAQGYLFPELSTIEVGKPVTRNELIWSAIWGFVLGFKVGGLFGHWADIAPDPMGYLFSAKGNILIGIIGAAAIAYLKYVEKKKEQLPQPEIKRVAVYPHQRVGEFLIIAAAGGLAGAKIFNAFETWDQFIKDPIGNLISSSGLTFYGGLIVAAAAMYWFAKKHHVRFVHLCDAVAPGLMFAYGFGRFGCHFAGDGDWGIANSAYVTDATGKLVAATPQSFQMALTNAPEYVNREFGSMDKVMHAHVTAPSWLPDWMFAMNYQHNVNNIGIQMPGCTGNNYCSVLPVGVFPTPLYEAVTCLILFFILWGLRKKINKPFHLFGIYLILNGLERFFVEKIRVNYKYDWGFLHPTQAEIISTCLVLAGLAIIVFYKGKNVKGQPVTNNHAAETVGS</sequence>
<evidence type="ECO:0000256" key="6">
    <source>
        <dbReference type="ARBA" id="ARBA00023136"/>
    </source>
</evidence>
<evidence type="ECO:0000256" key="4">
    <source>
        <dbReference type="ARBA" id="ARBA00022692"/>
    </source>
</evidence>
<keyword evidence="9" id="KW-1185">Reference proteome</keyword>
<gene>
    <name evidence="8" type="ORF">DN068_21275</name>
</gene>
<evidence type="ECO:0000256" key="3">
    <source>
        <dbReference type="ARBA" id="ARBA00022679"/>
    </source>
</evidence>
<feature type="transmembrane region" description="Helical" evidence="7">
    <location>
        <begin position="366"/>
        <end position="383"/>
    </location>
</feature>